<dbReference type="EMBL" id="JANRMI010000004">
    <property type="protein sequence ID" value="MDG0817494.1"/>
    <property type="molecule type" value="Genomic_DNA"/>
</dbReference>
<dbReference type="Proteomes" id="UP001152321">
    <property type="component" value="Unassembled WGS sequence"/>
</dbReference>
<dbReference type="EC" id="5.4.99.26" evidence="5"/>
<evidence type="ECO:0000256" key="6">
    <source>
        <dbReference type="ARBA" id="ARBA00040675"/>
    </source>
</evidence>
<gene>
    <name evidence="11" type="ORF">NWE73_14020</name>
</gene>
<evidence type="ECO:0000259" key="10">
    <source>
        <dbReference type="Pfam" id="PF00849"/>
    </source>
</evidence>
<dbReference type="InterPro" id="IPR006145">
    <property type="entry name" value="PsdUridine_synth_RsuA/RluA"/>
</dbReference>
<evidence type="ECO:0000256" key="2">
    <source>
        <dbReference type="ARBA" id="ARBA00023235"/>
    </source>
</evidence>
<comment type="function">
    <text evidence="4">Responsible for synthesis of pseudouridine from uracil-65 in transfer RNAs.</text>
</comment>
<sequence>MKLLYQDEYFVAIEKPSGFHVHPPEDGYPVPREKICLYQVRDMLGQHVFPVHRLDAGTSGVLLFALSSESAREVSRLFAERLTKKTYHAVVRGYTPVEGDIHIPLELDSTGVAVEAHTSFKRLATIEFPIPVGKKFPTARYSMIEAKPHTGRFHQIRRHLNRITHPLLGDSYHGDSRHNQFFRNHLGIEGLCLKAVHLEFIHPWTKTNISITAPECEKWNKIQLLFTPP</sequence>
<evidence type="ECO:0000256" key="4">
    <source>
        <dbReference type="ARBA" id="ARBA00037670"/>
    </source>
</evidence>
<keyword evidence="1" id="KW-0819">tRNA processing</keyword>
<dbReference type="PANTHER" id="PTHR21600">
    <property type="entry name" value="MITOCHONDRIAL RNA PSEUDOURIDINE SYNTHASE"/>
    <property type="match status" value="1"/>
</dbReference>
<dbReference type="Pfam" id="PF00849">
    <property type="entry name" value="PseudoU_synth_2"/>
    <property type="match status" value="1"/>
</dbReference>
<evidence type="ECO:0000313" key="12">
    <source>
        <dbReference type="Proteomes" id="UP001152321"/>
    </source>
</evidence>
<keyword evidence="12" id="KW-1185">Reference proteome</keyword>
<accession>A0ABT6DLM9</accession>
<proteinExistence type="predicted"/>
<dbReference type="InterPro" id="IPR050188">
    <property type="entry name" value="RluA_PseudoU_synthase"/>
</dbReference>
<evidence type="ECO:0000256" key="5">
    <source>
        <dbReference type="ARBA" id="ARBA00038943"/>
    </source>
</evidence>
<evidence type="ECO:0000256" key="9">
    <source>
        <dbReference type="ARBA" id="ARBA00043049"/>
    </source>
</evidence>
<dbReference type="InterPro" id="IPR006224">
    <property type="entry name" value="PsdUridine_synth_RluA-like_CS"/>
</dbReference>
<evidence type="ECO:0000256" key="7">
    <source>
        <dbReference type="ARBA" id="ARBA00041803"/>
    </source>
</evidence>
<dbReference type="RefSeq" id="WP_277578967.1">
    <property type="nucleotide sequence ID" value="NZ_JANRMI010000004.1"/>
</dbReference>
<feature type="domain" description="Pseudouridine synthase RsuA/RluA-like" evidence="10">
    <location>
        <begin position="10"/>
        <end position="161"/>
    </location>
</feature>
<comment type="catalytic activity">
    <reaction evidence="3">
        <text>uridine(65) in tRNA = pseudouridine(65) in tRNA</text>
        <dbReference type="Rhea" id="RHEA:42536"/>
        <dbReference type="Rhea" id="RHEA-COMP:10103"/>
        <dbReference type="Rhea" id="RHEA-COMP:10104"/>
        <dbReference type="ChEBI" id="CHEBI:65314"/>
        <dbReference type="ChEBI" id="CHEBI:65315"/>
        <dbReference type="EC" id="5.4.99.26"/>
    </reaction>
</comment>
<protein>
    <recommendedName>
        <fullName evidence="6">tRNA pseudouridine synthase C</fullName>
        <ecNumber evidence="5">5.4.99.26</ecNumber>
    </recommendedName>
    <alternativeName>
        <fullName evidence="8">tRNA pseudouridine(65) synthase</fullName>
    </alternativeName>
    <alternativeName>
        <fullName evidence="9">tRNA pseudouridylate synthase C</fullName>
    </alternativeName>
    <alternativeName>
        <fullName evidence="7">tRNA-uridine isomerase C</fullName>
    </alternativeName>
</protein>
<organism evidence="11 12">
    <name type="scientific">Bdellovibrio svalbardensis</name>
    <dbReference type="NCBI Taxonomy" id="2972972"/>
    <lineage>
        <taxon>Bacteria</taxon>
        <taxon>Pseudomonadati</taxon>
        <taxon>Bdellovibrionota</taxon>
        <taxon>Bdellovibrionia</taxon>
        <taxon>Bdellovibrionales</taxon>
        <taxon>Pseudobdellovibrionaceae</taxon>
        <taxon>Bdellovibrio</taxon>
    </lineage>
</organism>
<evidence type="ECO:0000256" key="8">
    <source>
        <dbReference type="ARBA" id="ARBA00041975"/>
    </source>
</evidence>
<evidence type="ECO:0000313" key="11">
    <source>
        <dbReference type="EMBL" id="MDG0817494.1"/>
    </source>
</evidence>
<evidence type="ECO:0000256" key="1">
    <source>
        <dbReference type="ARBA" id="ARBA00022694"/>
    </source>
</evidence>
<name>A0ABT6DLM9_9BACT</name>
<dbReference type="PANTHER" id="PTHR21600:SF56">
    <property type="entry name" value="TRNA PSEUDOURIDINE SYNTHASE C"/>
    <property type="match status" value="1"/>
</dbReference>
<keyword evidence="2" id="KW-0413">Isomerase</keyword>
<dbReference type="PROSITE" id="PS01129">
    <property type="entry name" value="PSI_RLU"/>
    <property type="match status" value="1"/>
</dbReference>
<evidence type="ECO:0000256" key="3">
    <source>
        <dbReference type="ARBA" id="ARBA00036607"/>
    </source>
</evidence>
<dbReference type="SUPFAM" id="SSF55120">
    <property type="entry name" value="Pseudouridine synthase"/>
    <property type="match status" value="1"/>
</dbReference>
<dbReference type="Gene3D" id="3.30.2350.10">
    <property type="entry name" value="Pseudouridine synthase"/>
    <property type="match status" value="1"/>
</dbReference>
<comment type="caution">
    <text evidence="11">The sequence shown here is derived from an EMBL/GenBank/DDBJ whole genome shotgun (WGS) entry which is preliminary data.</text>
</comment>
<dbReference type="InterPro" id="IPR020103">
    <property type="entry name" value="PsdUridine_synth_cat_dom_sf"/>
</dbReference>
<reference evidence="11" key="1">
    <citation type="submission" date="2022-08" db="EMBL/GenBank/DDBJ databases">
        <title>Novel Bdellovibrio Species Isolated from Svalbard: Designation Bdellovibrio svalbardensis.</title>
        <authorList>
            <person name="Mitchell R.J."/>
            <person name="Choi S.Y."/>
        </authorList>
    </citation>
    <scope>NUCLEOTIDE SEQUENCE</scope>
    <source>
        <strain evidence="11">PAP01</strain>
    </source>
</reference>